<feature type="repeat" description="PPR" evidence="5">
    <location>
        <begin position="406"/>
        <end position="440"/>
    </location>
</feature>
<protein>
    <submittedName>
        <fullName evidence="7">Pentatricopeptide repeat</fullName>
    </submittedName>
</protein>
<evidence type="ECO:0000256" key="1">
    <source>
        <dbReference type="ARBA" id="ARBA00007626"/>
    </source>
</evidence>
<name>A0AAN8VZX4_9MAGN</name>
<feature type="repeat" description="PPR" evidence="5">
    <location>
        <begin position="476"/>
        <end position="510"/>
    </location>
</feature>
<dbReference type="Gene3D" id="1.25.40.10">
    <property type="entry name" value="Tetratricopeptide repeat domain"/>
    <property type="match status" value="9"/>
</dbReference>
<keyword evidence="4" id="KW-0326">Glycosidase</keyword>
<organism evidence="7 8">
    <name type="scientific">Dillenia turbinata</name>
    <dbReference type="NCBI Taxonomy" id="194707"/>
    <lineage>
        <taxon>Eukaryota</taxon>
        <taxon>Viridiplantae</taxon>
        <taxon>Streptophyta</taxon>
        <taxon>Embryophyta</taxon>
        <taxon>Tracheophyta</taxon>
        <taxon>Spermatophyta</taxon>
        <taxon>Magnoliopsida</taxon>
        <taxon>eudicotyledons</taxon>
        <taxon>Gunneridae</taxon>
        <taxon>Pentapetalae</taxon>
        <taxon>Dilleniales</taxon>
        <taxon>Dilleniaceae</taxon>
        <taxon>Dillenia</taxon>
    </lineage>
</organism>
<feature type="repeat" description="PPR" evidence="5">
    <location>
        <begin position="336"/>
        <end position="370"/>
    </location>
</feature>
<feature type="repeat" description="PPR" evidence="5">
    <location>
        <begin position="891"/>
        <end position="925"/>
    </location>
</feature>
<feature type="repeat" description="PPR" evidence="5">
    <location>
        <begin position="1136"/>
        <end position="1170"/>
    </location>
</feature>
<evidence type="ECO:0000256" key="5">
    <source>
        <dbReference type="PROSITE-ProRule" id="PRU00708"/>
    </source>
</evidence>
<dbReference type="PANTHER" id="PTHR47447:SF26">
    <property type="entry name" value="CHLOROPLAST RNA SPLICING4"/>
    <property type="match status" value="1"/>
</dbReference>
<feature type="repeat" description="PPR" evidence="5">
    <location>
        <begin position="299"/>
        <end position="335"/>
    </location>
</feature>
<feature type="compositionally biased region" description="Low complexity" evidence="6">
    <location>
        <begin position="29"/>
        <end position="50"/>
    </location>
</feature>
<feature type="repeat" description="PPR" evidence="5">
    <location>
        <begin position="546"/>
        <end position="580"/>
    </location>
</feature>
<reference evidence="7 8" key="1">
    <citation type="submission" date="2023-12" db="EMBL/GenBank/DDBJ databases">
        <title>A high-quality genome assembly for Dillenia turbinata (Dilleniales).</title>
        <authorList>
            <person name="Chanderbali A."/>
        </authorList>
    </citation>
    <scope>NUCLEOTIDE SEQUENCE [LARGE SCALE GENOMIC DNA]</scope>
    <source>
        <strain evidence="7">LSX21</strain>
        <tissue evidence="7">Leaf</tissue>
    </source>
</reference>
<dbReference type="GO" id="GO:0005975">
    <property type="term" value="P:carbohydrate metabolic process"/>
    <property type="evidence" value="ECO:0007669"/>
    <property type="project" value="InterPro"/>
</dbReference>
<dbReference type="Pfam" id="PF13812">
    <property type="entry name" value="PPR_3"/>
    <property type="match status" value="2"/>
</dbReference>
<accession>A0AAN8VZX4</accession>
<feature type="repeat" description="PPR" evidence="5">
    <location>
        <begin position="961"/>
        <end position="995"/>
    </location>
</feature>
<dbReference type="PANTHER" id="PTHR47447">
    <property type="entry name" value="OS03G0856100 PROTEIN"/>
    <property type="match status" value="1"/>
</dbReference>
<dbReference type="NCBIfam" id="TIGR00756">
    <property type="entry name" value="PPR"/>
    <property type="match status" value="16"/>
</dbReference>
<feature type="repeat" description="PPR" evidence="5">
    <location>
        <begin position="511"/>
        <end position="545"/>
    </location>
</feature>
<evidence type="ECO:0000256" key="6">
    <source>
        <dbReference type="SAM" id="MobiDB-lite"/>
    </source>
</evidence>
<feature type="region of interest" description="Disordered" evidence="6">
    <location>
        <begin position="1"/>
        <end position="62"/>
    </location>
</feature>
<feature type="repeat" description="PPR" evidence="5">
    <location>
        <begin position="441"/>
        <end position="475"/>
    </location>
</feature>
<comment type="caution">
    <text evidence="7">The sequence shown here is derived from an EMBL/GenBank/DDBJ whole genome shotgun (WGS) entry which is preliminary data.</text>
</comment>
<proteinExistence type="inferred from homology"/>
<feature type="repeat" description="PPR" evidence="5">
    <location>
        <begin position="821"/>
        <end position="855"/>
    </location>
</feature>
<feature type="repeat" description="PPR" evidence="5">
    <location>
        <begin position="264"/>
        <end position="298"/>
    </location>
</feature>
<dbReference type="InterPro" id="IPR018087">
    <property type="entry name" value="Glyco_hydro_5_CS"/>
</dbReference>
<dbReference type="Proteomes" id="UP001370490">
    <property type="component" value="Unassembled WGS sequence"/>
</dbReference>
<dbReference type="GO" id="GO:0004553">
    <property type="term" value="F:hydrolase activity, hydrolyzing O-glycosyl compounds"/>
    <property type="evidence" value="ECO:0007669"/>
    <property type="project" value="InterPro"/>
</dbReference>
<feature type="repeat" description="PPR" evidence="5">
    <location>
        <begin position="371"/>
        <end position="405"/>
    </location>
</feature>
<feature type="repeat" description="PPR" evidence="5">
    <location>
        <begin position="996"/>
        <end position="1030"/>
    </location>
</feature>
<comment type="similarity">
    <text evidence="1">Belongs to the PPR family. P subfamily.</text>
</comment>
<evidence type="ECO:0000256" key="2">
    <source>
        <dbReference type="ARBA" id="ARBA00022737"/>
    </source>
</evidence>
<feature type="repeat" description="PPR" evidence="5">
    <location>
        <begin position="1066"/>
        <end position="1100"/>
    </location>
</feature>
<evidence type="ECO:0000256" key="4">
    <source>
        <dbReference type="ARBA" id="ARBA00023295"/>
    </source>
</evidence>
<dbReference type="InterPro" id="IPR011990">
    <property type="entry name" value="TPR-like_helical_dom_sf"/>
</dbReference>
<keyword evidence="8" id="KW-1185">Reference proteome</keyword>
<dbReference type="InterPro" id="IPR002885">
    <property type="entry name" value="PPR_rpt"/>
</dbReference>
<dbReference type="EMBL" id="JBAMMX010000007">
    <property type="protein sequence ID" value="KAK6936567.1"/>
    <property type="molecule type" value="Genomic_DNA"/>
</dbReference>
<dbReference type="Pfam" id="PF13041">
    <property type="entry name" value="PPR_2"/>
    <property type="match status" value="4"/>
</dbReference>
<keyword evidence="3" id="KW-0378">Hydrolase</keyword>
<evidence type="ECO:0000313" key="7">
    <source>
        <dbReference type="EMBL" id="KAK6936567.1"/>
    </source>
</evidence>
<sequence length="1518" mass="171744">MPFTGVLSIASKPPIPPNQFPKVSRTKSDSIQSSLNFSSSSSTTTTATTTNDSEEDITKSQKFTYSRASPSVRWPNLKLTGTYTSPQTQFVVTSPQLTQVVENDDAINEMSEKVEELSVEENENLGFSSSGDGDDETLEVLGRPSKTRAKKMTKLALKRAKDWRRRVQILTDKILGLKSEEFVADVLDDRSVQMTPTDFCFVVKWVGQSSWQRALEVYEWLNLRHWYSPNARMLATILSVLGKANQERLAVEIFTRVEEGVAYTVQVYNAMMGVYARNGRFSKVQELLDLMRERGSEPDLVSFNTLINARTRLGSLSPNLAIELLNEVRRSGLRPDIITYNTLISACSRDSNLEEAAKVFGDMEAHKCQPDLWTYNAMISVYGRCGLPSKAEQLFKELESKGFSPDAVTYNSLLYAFAREGNVVKVKEICEEMVKMGFGKDEMTYNTIIHMYGKQGQQDLVLQLYRDMKVSGLNPDVVTYTVIIDSLGKANKITEAASVMSEMLDAGVKPTVRTFSALICGYSKAGKRVDAEETFSCMRKSGIRPDHLAYSVMLDILCRSNETKKVMSLYKEMVRDGYTPDNALYEVMLRAIKREDQEDFIQKVVQDMQVICGLNPQAICSILVNGECYENAAQMLRLAIHNGYELDKDSLLSILSSYSASGRHAAAQELLEFVREHAPTSQNLLSQALVVILCKASQLDGALAEYGNCRGYGSRSLTMYESLIYSCEKNELFAEASQVFSDMGFCGIEPSENLFRCMVVVYCKMGFPETAQHLIYEAEKKGISFDDMSYVDLIETYGKLKQWQRAESVVGNLKQSHSFVDRRIWNALIHAYATSGCYERARAVFNTMMREGPYPTLDSINGLLQALIIDGRLNELYVVIQELQDMGFKISKSSILLMLDAFAREGNIFEVKKIYDGMKAAGYFPNMHLYRTMIGLFSRGKRVRDVEVMVSEMQEVGFKPDLSVWNALLKMYTGIGDFKKTAQVFQQIQEDGLKPDEDTYNILILMYCRDRKPEEGLSLMRTMQRECLEPKLDTYKSLMSACSKQLMVEQTEELFADIQSKGCKLDRSFYHILMKMYRTSGDHSKAEKLLFAMKEAGVEPTIATMHLLMISYSSSGQPEEAEKVLSNLKVTGSELCTLPYSSVIDAYLKNGDFNVAIQKLVEMKKDGLDPDHRIWTCFIRAASLSQYSSEARILLDAIKDVGFDLPIRLLTEKSEMLIIELDQYLEKLQPLADNAAFNFVNALEDLLWAFEFRATASWVFQLAIKKGIYRHDVFRVAEKDWGADFRKLSAGAALVGLTLWLDHMQASYIFLLYIIMNIFNVAGEAKCSFLRHTVLIKLDASLQGSPESPKSVVIITGTSDYNMVSLNSTLKAFLWEMGSPFLPCKTRSGLLIAKAHSLRMWLKDSPFCLDLELKDASCLPDLNSMQLIEGCFMRRGLVPAFKDITEKLGLVWPKKFARLALLSDEKRERAIQADIKGRMEKLEKMRNEVGSMRTKRKLKPRKRKFIRRELVSGPEEMR</sequence>
<feature type="repeat" description="PPR" evidence="5">
    <location>
        <begin position="716"/>
        <end position="750"/>
    </location>
</feature>
<keyword evidence="2" id="KW-0677">Repeat</keyword>
<dbReference type="PROSITE" id="PS51375">
    <property type="entry name" value="PPR"/>
    <property type="match status" value="18"/>
</dbReference>
<gene>
    <name evidence="7" type="ORF">RJ641_033597</name>
</gene>
<dbReference type="PROSITE" id="PS00659">
    <property type="entry name" value="GLYCOSYL_HYDROL_F5"/>
    <property type="match status" value="1"/>
</dbReference>
<evidence type="ECO:0000313" key="8">
    <source>
        <dbReference type="Proteomes" id="UP001370490"/>
    </source>
</evidence>
<feature type="repeat" description="PPR" evidence="5">
    <location>
        <begin position="926"/>
        <end position="960"/>
    </location>
</feature>
<dbReference type="Pfam" id="PF01535">
    <property type="entry name" value="PPR"/>
    <property type="match status" value="7"/>
</dbReference>
<evidence type="ECO:0000256" key="3">
    <source>
        <dbReference type="ARBA" id="ARBA00022801"/>
    </source>
</evidence>
<feature type="repeat" description="PPR" evidence="5">
    <location>
        <begin position="1031"/>
        <end position="1065"/>
    </location>
</feature>